<comment type="caution">
    <text evidence="1">The sequence shown here is derived from an EMBL/GenBank/DDBJ whole genome shotgun (WGS) entry which is preliminary data.</text>
</comment>
<organism evidence="1 2">
    <name type="scientific">Elysia crispata</name>
    <name type="common">lettuce slug</name>
    <dbReference type="NCBI Taxonomy" id="231223"/>
    <lineage>
        <taxon>Eukaryota</taxon>
        <taxon>Metazoa</taxon>
        <taxon>Spiralia</taxon>
        <taxon>Lophotrochozoa</taxon>
        <taxon>Mollusca</taxon>
        <taxon>Gastropoda</taxon>
        <taxon>Heterobranchia</taxon>
        <taxon>Euthyneura</taxon>
        <taxon>Panpulmonata</taxon>
        <taxon>Sacoglossa</taxon>
        <taxon>Placobranchoidea</taxon>
        <taxon>Plakobranchidae</taxon>
        <taxon>Elysia</taxon>
    </lineage>
</organism>
<evidence type="ECO:0000313" key="1">
    <source>
        <dbReference type="EMBL" id="KAK3771887.1"/>
    </source>
</evidence>
<gene>
    <name evidence="1" type="ORF">RRG08_064140</name>
</gene>
<sequence>MRVSNDAGQIEEKSSFFLSHESYVDENCDMTSTTRSRRQDQIQGSLHMEAWVNLSVTGGRGLRPEREVAVYEYYGKGARKDEAVGKLHIGVCSSMSRDERAPQGEVICCSAWLICLLGARLCDLSVQRLYELNAGPGVSRRSHVIGDRCALDETLDLTKLEL</sequence>
<accession>A0AAE1DIL6</accession>
<dbReference type="AlphaFoldDB" id="A0AAE1DIL6"/>
<protein>
    <submittedName>
        <fullName evidence="1">Uncharacterized protein</fullName>
    </submittedName>
</protein>
<dbReference type="EMBL" id="JAWDGP010003667">
    <property type="protein sequence ID" value="KAK3771887.1"/>
    <property type="molecule type" value="Genomic_DNA"/>
</dbReference>
<reference evidence="1" key="1">
    <citation type="journal article" date="2023" name="G3 (Bethesda)">
        <title>A reference genome for the long-term kleptoplast-retaining sea slug Elysia crispata morphotype clarki.</title>
        <authorList>
            <person name="Eastman K.E."/>
            <person name="Pendleton A.L."/>
            <person name="Shaikh M.A."/>
            <person name="Suttiyut T."/>
            <person name="Ogas R."/>
            <person name="Tomko P."/>
            <person name="Gavelis G."/>
            <person name="Widhalm J.R."/>
            <person name="Wisecaver J.H."/>
        </authorList>
    </citation>
    <scope>NUCLEOTIDE SEQUENCE</scope>
    <source>
        <strain evidence="1">ECLA1</strain>
    </source>
</reference>
<evidence type="ECO:0000313" key="2">
    <source>
        <dbReference type="Proteomes" id="UP001283361"/>
    </source>
</evidence>
<keyword evidence="2" id="KW-1185">Reference proteome</keyword>
<dbReference type="Proteomes" id="UP001283361">
    <property type="component" value="Unassembled WGS sequence"/>
</dbReference>
<proteinExistence type="predicted"/>
<name>A0AAE1DIL6_9GAST</name>